<feature type="transmembrane region" description="Helical" evidence="1">
    <location>
        <begin position="181"/>
        <end position="208"/>
    </location>
</feature>
<gene>
    <name evidence="2" type="ORF">M9Y10_005186</name>
</gene>
<dbReference type="EMBL" id="JAPFFF010000011">
    <property type="protein sequence ID" value="KAK8878413.1"/>
    <property type="molecule type" value="Genomic_DNA"/>
</dbReference>
<dbReference type="SUPFAM" id="SSF53300">
    <property type="entry name" value="vWA-like"/>
    <property type="match status" value="1"/>
</dbReference>
<evidence type="ECO:0000313" key="3">
    <source>
        <dbReference type="Proteomes" id="UP001470230"/>
    </source>
</evidence>
<dbReference type="Proteomes" id="UP001470230">
    <property type="component" value="Unassembled WGS sequence"/>
</dbReference>
<comment type="caution">
    <text evidence="2">The sequence shown here is derived from an EMBL/GenBank/DDBJ whole genome shotgun (WGS) entry which is preliminary data.</text>
</comment>
<keyword evidence="1" id="KW-0472">Membrane</keyword>
<proteinExistence type="predicted"/>
<evidence type="ECO:0008006" key="4">
    <source>
        <dbReference type="Google" id="ProtNLM"/>
    </source>
</evidence>
<evidence type="ECO:0000313" key="2">
    <source>
        <dbReference type="EMBL" id="KAK8878413.1"/>
    </source>
</evidence>
<keyword evidence="1" id="KW-0812">Transmembrane</keyword>
<protein>
    <recommendedName>
        <fullName evidence="4">VWFA domain-containing protein</fullName>
    </recommendedName>
</protein>
<evidence type="ECO:0000256" key="1">
    <source>
        <dbReference type="SAM" id="Phobius"/>
    </source>
</evidence>
<reference evidence="2 3" key="1">
    <citation type="submission" date="2024-04" db="EMBL/GenBank/DDBJ databases">
        <title>Tritrichomonas musculus Genome.</title>
        <authorList>
            <person name="Alves-Ferreira E."/>
            <person name="Grigg M."/>
            <person name="Lorenzi H."/>
            <person name="Galac M."/>
        </authorList>
    </citation>
    <scope>NUCLEOTIDE SEQUENCE [LARGE SCALE GENOMIC DNA]</scope>
    <source>
        <strain evidence="2 3">EAF2021</strain>
    </source>
</reference>
<keyword evidence="1" id="KW-1133">Transmembrane helix</keyword>
<keyword evidence="3" id="KW-1185">Reference proteome</keyword>
<organism evidence="2 3">
    <name type="scientific">Tritrichomonas musculus</name>
    <dbReference type="NCBI Taxonomy" id="1915356"/>
    <lineage>
        <taxon>Eukaryota</taxon>
        <taxon>Metamonada</taxon>
        <taxon>Parabasalia</taxon>
        <taxon>Tritrichomonadida</taxon>
        <taxon>Tritrichomonadidae</taxon>
        <taxon>Tritrichomonas</taxon>
    </lineage>
</organism>
<name>A0ABR2JKI5_9EUKA</name>
<dbReference type="InterPro" id="IPR036465">
    <property type="entry name" value="vWFA_dom_sf"/>
</dbReference>
<sequence length="377" mass="42559">MERYQQENPKFLIIFNFDVSESMAKPFDDTVNSTTSAETIFSALDKLVQNTNKYKIIKVGGALFGCKPKQECDFMKMISSIEINENLNQIAVSQEIIEYCNLNSTSYRERLGKLGEKFGAKYLIKYLQKTSEKQCEEIYKIAIGDSNLCTLLVDNLPPKVKNGAETALIHGGKGFAKASPFLCILAGAACVVTAPLGGAGLVAAPILFSLGLPSYFGSKAIDEKYDSSVQEEVDRALQICTDNISNRISCDKYDWDESFRLTLLSGENLKKELEEFKNKVKIIGFYPLMNYFKKFVYGRTATSVALTNSFATFLDNQKTRYRILFLITDGEHNEGLDPYEYLVENFENDDLKDIIFVSCYIYIQIFEKKIAKKGQNH</sequence>
<accession>A0ABR2JKI5</accession>